<organism evidence="8 9">
    <name type="scientific">Pangasianodon hypophthalmus</name>
    <name type="common">Striped catfish</name>
    <name type="synonym">Helicophagus hypophthalmus</name>
    <dbReference type="NCBI Taxonomy" id="310915"/>
    <lineage>
        <taxon>Eukaryota</taxon>
        <taxon>Metazoa</taxon>
        <taxon>Chordata</taxon>
        <taxon>Craniata</taxon>
        <taxon>Vertebrata</taxon>
        <taxon>Euteleostomi</taxon>
        <taxon>Actinopterygii</taxon>
        <taxon>Neopterygii</taxon>
        <taxon>Teleostei</taxon>
        <taxon>Ostariophysi</taxon>
        <taxon>Siluriformes</taxon>
        <taxon>Pangasiidae</taxon>
        <taxon>Pangasianodon</taxon>
    </lineage>
</organism>
<sequence>MELHVLFSFSSYEEVKEMLIQFRVGSTNSCIEHLKCQFSFNSHHPDLGYMDLLSCPVLTLVHHDCLESWKLIGSGGFGEIHRAKHKTWGMDVAIKLLHYNDGTDSCLLREADLMRHGGNPNVLRILGVYQSQPKGERSAIQMGLVMEYMERGSLADLQVALTGPPPWPLTFRIINQIALGMNFLHQLTPPLLHLDLKPSNVLLDDSLNAKLTDFGLAKIAKSTSKVIEEKDEDAAGTTSYMPPEAFRSSRYVPTFSSDIYSYGILLWSVITGKQPYSINVSSLVRFRVLEGDRPDLKYLDRSQADGLVDLTDLMMRCWESDPNKRPTFMGCIEVTKKVYELHKQRVPDAVHSILKQLDNKDKNSSSFASLCTTTQTKNVQLKEHTDPTVKTQATPTQEMGPIPTAKGAGMYCNPAARAPPTNCRPQNMQRQYSIPSTVSICLSNVTGVQIGNNNNMHVNIRGARQRQRHPTAPSATRQPSKCQQNPPNIKP</sequence>
<evidence type="ECO:0000256" key="3">
    <source>
        <dbReference type="ARBA" id="ARBA00022840"/>
    </source>
</evidence>
<dbReference type="InterPro" id="IPR000719">
    <property type="entry name" value="Prot_kinase_dom"/>
</dbReference>
<keyword evidence="1 5" id="KW-0418">Kinase</keyword>
<evidence type="ECO:0000256" key="4">
    <source>
        <dbReference type="PROSITE-ProRule" id="PRU10141"/>
    </source>
</evidence>
<keyword evidence="1 5" id="KW-0723">Serine/threonine-protein kinase</keyword>
<dbReference type="InterPro" id="IPR008271">
    <property type="entry name" value="Ser/Thr_kinase_AS"/>
</dbReference>
<dbReference type="SMART" id="SM00220">
    <property type="entry name" value="S_TKc"/>
    <property type="match status" value="1"/>
</dbReference>
<dbReference type="InterPro" id="IPR011009">
    <property type="entry name" value="Kinase-like_dom_sf"/>
</dbReference>
<feature type="binding site" evidence="4">
    <location>
        <position position="95"/>
    </location>
    <ligand>
        <name>ATP</name>
        <dbReference type="ChEBI" id="CHEBI:30616"/>
    </ligand>
</feature>
<keyword evidence="1 5" id="KW-0808">Transferase</keyword>
<feature type="region of interest" description="Disordered" evidence="6">
    <location>
        <begin position="463"/>
        <end position="491"/>
    </location>
</feature>
<dbReference type="InterPro" id="IPR001245">
    <property type="entry name" value="Ser-Thr/Tyr_kinase_cat_dom"/>
</dbReference>
<evidence type="ECO:0000313" key="9">
    <source>
        <dbReference type="Proteomes" id="UP000327468"/>
    </source>
</evidence>
<dbReference type="AlphaFoldDB" id="A0A5N5JHT1"/>
<evidence type="ECO:0000313" key="8">
    <source>
        <dbReference type="EMBL" id="KAB5518392.1"/>
    </source>
</evidence>
<accession>A0A5N5JHT1</accession>
<name>A0A5N5JHT1_PANHP</name>
<proteinExistence type="inferred from homology"/>
<keyword evidence="2 4" id="KW-0547">Nucleotide-binding</keyword>
<feature type="compositionally biased region" description="Polar residues" evidence="6">
    <location>
        <begin position="388"/>
        <end position="397"/>
    </location>
</feature>
<feature type="compositionally biased region" description="Polar residues" evidence="6">
    <location>
        <begin position="473"/>
        <end position="491"/>
    </location>
</feature>
<dbReference type="PANTHER" id="PTHR44329">
    <property type="entry name" value="SERINE/THREONINE-PROTEIN KINASE TNNI3K-RELATED"/>
    <property type="match status" value="1"/>
</dbReference>
<comment type="caution">
    <text evidence="8">The sequence shown here is derived from an EMBL/GenBank/DDBJ whole genome shotgun (WGS) entry which is preliminary data.</text>
</comment>
<dbReference type="PROSITE" id="PS50011">
    <property type="entry name" value="PROTEIN_KINASE_DOM"/>
    <property type="match status" value="1"/>
</dbReference>
<dbReference type="SUPFAM" id="SSF56112">
    <property type="entry name" value="Protein kinase-like (PK-like)"/>
    <property type="match status" value="1"/>
</dbReference>
<gene>
    <name evidence="8" type="ORF">PHYPO_G00165340</name>
</gene>
<dbReference type="Pfam" id="PF07714">
    <property type="entry name" value="PK_Tyr_Ser-Thr"/>
    <property type="match status" value="1"/>
</dbReference>
<dbReference type="InterPro" id="IPR051681">
    <property type="entry name" value="Ser/Thr_Kinases-Pseudokinases"/>
</dbReference>
<evidence type="ECO:0000259" key="7">
    <source>
        <dbReference type="PROSITE" id="PS50011"/>
    </source>
</evidence>
<evidence type="ECO:0000256" key="6">
    <source>
        <dbReference type="SAM" id="MobiDB-lite"/>
    </source>
</evidence>
<comment type="similarity">
    <text evidence="5">Belongs to the protein kinase superfamily.</text>
</comment>
<feature type="region of interest" description="Disordered" evidence="6">
    <location>
        <begin position="383"/>
        <end position="402"/>
    </location>
</feature>
<evidence type="ECO:0000256" key="1">
    <source>
        <dbReference type="ARBA" id="ARBA00022527"/>
    </source>
</evidence>
<dbReference type="Proteomes" id="UP000327468">
    <property type="component" value="Chromosome 28"/>
</dbReference>
<dbReference type="Gene3D" id="1.10.510.10">
    <property type="entry name" value="Transferase(Phosphotransferase) domain 1"/>
    <property type="match status" value="1"/>
</dbReference>
<dbReference type="InterPro" id="IPR017441">
    <property type="entry name" value="Protein_kinase_ATP_BS"/>
</dbReference>
<dbReference type="EMBL" id="VFJC01000029">
    <property type="protein sequence ID" value="KAB5518392.1"/>
    <property type="molecule type" value="Genomic_DNA"/>
</dbReference>
<keyword evidence="9" id="KW-1185">Reference proteome</keyword>
<dbReference type="GO" id="GO:0004706">
    <property type="term" value="F:JUN kinase kinase kinase activity"/>
    <property type="evidence" value="ECO:0007669"/>
    <property type="project" value="TreeGrafter"/>
</dbReference>
<dbReference type="PANTHER" id="PTHR44329:SF297">
    <property type="entry name" value="RECEPTOR-INTERACTING SERINE_THREONINE-PROTEIN KINASE 3"/>
    <property type="match status" value="1"/>
</dbReference>
<evidence type="ECO:0000256" key="2">
    <source>
        <dbReference type="ARBA" id="ARBA00022741"/>
    </source>
</evidence>
<reference evidence="8 9" key="1">
    <citation type="submission" date="2019-06" db="EMBL/GenBank/DDBJ databases">
        <title>A chromosome-scale genome assembly of the striped catfish, Pangasianodon hypophthalmus.</title>
        <authorList>
            <person name="Wen M."/>
            <person name="Zahm M."/>
            <person name="Roques C."/>
            <person name="Cabau C."/>
            <person name="Klopp C."/>
            <person name="Donnadieu C."/>
            <person name="Jouanno E."/>
            <person name="Avarre J.-C."/>
            <person name="Campet M."/>
            <person name="Ha T.T.T."/>
            <person name="Dugue R."/>
            <person name="Lampietro C."/>
            <person name="Louis A."/>
            <person name="Herpin A."/>
            <person name="Echchiki A."/>
            <person name="Berthelot C."/>
            <person name="Parey E."/>
            <person name="Roest-Crollius H."/>
            <person name="Braasch I."/>
            <person name="Postlethwait J."/>
            <person name="Bobe J."/>
            <person name="Montfort J."/>
            <person name="Bouchez O."/>
            <person name="Begum T."/>
            <person name="Schartl M."/>
            <person name="Guiguen Y."/>
        </authorList>
    </citation>
    <scope>NUCLEOTIDE SEQUENCE [LARGE SCALE GENOMIC DNA]</scope>
    <source>
        <strain evidence="8 9">Indonesia</strain>
        <tissue evidence="8">Blood</tissue>
    </source>
</reference>
<keyword evidence="3 4" id="KW-0067">ATP-binding</keyword>
<dbReference type="GO" id="GO:0005524">
    <property type="term" value="F:ATP binding"/>
    <property type="evidence" value="ECO:0007669"/>
    <property type="project" value="UniProtKB-UniRule"/>
</dbReference>
<dbReference type="PROSITE" id="PS00107">
    <property type="entry name" value="PROTEIN_KINASE_ATP"/>
    <property type="match status" value="1"/>
</dbReference>
<dbReference type="PROSITE" id="PS00108">
    <property type="entry name" value="PROTEIN_KINASE_ST"/>
    <property type="match status" value="1"/>
</dbReference>
<feature type="domain" description="Protein kinase" evidence="7">
    <location>
        <begin position="66"/>
        <end position="354"/>
    </location>
</feature>
<evidence type="ECO:0000256" key="5">
    <source>
        <dbReference type="RuleBase" id="RU000304"/>
    </source>
</evidence>
<protein>
    <recommendedName>
        <fullName evidence="7">Protein kinase domain-containing protein</fullName>
    </recommendedName>
</protein>